<dbReference type="EMBL" id="JAINUY010000006">
    <property type="protein sequence ID" value="MBZ4036573.1"/>
    <property type="molecule type" value="Genomic_DNA"/>
</dbReference>
<feature type="domain" description="Glycosyl transferase family 1" evidence="2">
    <location>
        <begin position="185"/>
        <end position="338"/>
    </location>
</feature>
<evidence type="ECO:0000313" key="3">
    <source>
        <dbReference type="EMBL" id="MBZ4036573.1"/>
    </source>
</evidence>
<dbReference type="PANTHER" id="PTHR46401">
    <property type="entry name" value="GLYCOSYLTRANSFERASE WBBK-RELATED"/>
    <property type="match status" value="1"/>
</dbReference>
<comment type="caution">
    <text evidence="3">The sequence shown here is derived from an EMBL/GenBank/DDBJ whole genome shotgun (WGS) entry which is preliminary data.</text>
</comment>
<dbReference type="AlphaFoldDB" id="A0A9X1HC42"/>
<proteinExistence type="predicted"/>
<name>A0A9X1HC42_9FLAO</name>
<dbReference type="SUPFAM" id="SSF53756">
    <property type="entry name" value="UDP-Glycosyltransferase/glycogen phosphorylase"/>
    <property type="match status" value="1"/>
</dbReference>
<organism evidence="3 4">
    <name type="scientific">Flavobacterium potami</name>
    <dbReference type="NCBI Taxonomy" id="2872310"/>
    <lineage>
        <taxon>Bacteria</taxon>
        <taxon>Pseudomonadati</taxon>
        <taxon>Bacteroidota</taxon>
        <taxon>Flavobacteriia</taxon>
        <taxon>Flavobacteriales</taxon>
        <taxon>Flavobacteriaceae</taxon>
        <taxon>Flavobacterium</taxon>
    </lineage>
</organism>
<evidence type="ECO:0000313" key="4">
    <source>
        <dbReference type="Proteomes" id="UP001139366"/>
    </source>
</evidence>
<dbReference type="Proteomes" id="UP001139366">
    <property type="component" value="Unassembled WGS sequence"/>
</dbReference>
<reference evidence="3 4" key="1">
    <citation type="journal article" date="2023" name="Antonie Van Leeuwenhoek">
        <title>Flavobacterium potami sp. nov., a multi-metal resistance genes harbouring bacterium isolated from shallow river silt.</title>
        <authorList>
            <person name="Li S."/>
            <person name="Mao S."/>
            <person name="Mu W."/>
            <person name="Guo B."/>
            <person name="Li C."/>
            <person name="Zhu Q."/>
            <person name="Hou X."/>
            <person name="Zhao Y."/>
            <person name="Wei S."/>
            <person name="Liu H."/>
            <person name="Liu A."/>
        </authorList>
    </citation>
    <scope>NUCLEOTIDE SEQUENCE [LARGE SCALE GENOMIC DNA]</scope>
    <source>
        <strain evidence="3 4">17A</strain>
    </source>
</reference>
<dbReference type="RefSeq" id="WP_223708358.1">
    <property type="nucleotide sequence ID" value="NZ_JAINUY010000006.1"/>
</dbReference>
<accession>A0A9X1HC42</accession>
<evidence type="ECO:0000256" key="1">
    <source>
        <dbReference type="ARBA" id="ARBA00022679"/>
    </source>
</evidence>
<dbReference type="Gene3D" id="3.40.50.2000">
    <property type="entry name" value="Glycogen Phosphorylase B"/>
    <property type="match status" value="2"/>
</dbReference>
<keyword evidence="1" id="KW-0808">Transferase</keyword>
<dbReference type="CDD" id="cd03801">
    <property type="entry name" value="GT4_PimA-like"/>
    <property type="match status" value="1"/>
</dbReference>
<evidence type="ECO:0000259" key="2">
    <source>
        <dbReference type="Pfam" id="PF00534"/>
    </source>
</evidence>
<keyword evidence="4" id="KW-1185">Reference proteome</keyword>
<dbReference type="PANTHER" id="PTHR46401:SF2">
    <property type="entry name" value="GLYCOSYLTRANSFERASE WBBK-RELATED"/>
    <property type="match status" value="1"/>
</dbReference>
<dbReference type="GO" id="GO:0016757">
    <property type="term" value="F:glycosyltransferase activity"/>
    <property type="evidence" value="ECO:0007669"/>
    <property type="project" value="InterPro"/>
</dbReference>
<dbReference type="InterPro" id="IPR001296">
    <property type="entry name" value="Glyco_trans_1"/>
</dbReference>
<sequence length="364" mass="42776">MPQVILISQVPLPYSTIGSWTTLYHNYLTNKHQVDYIICEKPENFYSEIEYGIVSNTYLFKLQKKLQKKKYLGYFQELEKILEKEEKFIIQIIDNFGIVKPLIDFLEKIGKRNKCYLQFFYHGFAPFHENFHGRWFYKAIDEMVLLTYDSYKVHKEYYTILATRFSVLHNGIDTSKFHKVTSDKKEELKKELGITNKKIFVWCSQDRPKKGLDFILNVWKRINKQNQDAVLLVIGANRETAIDGVSFLGRIPNTDLPKYYQIADCYLFPTLWHEGFGLSLIEALHCGCYCIASANGGVPEVLQYGKLGKLIENPNFIEEWILEIESFLNEKETYNNIIPEHLYSMQNWNDGMNLIIENAKKNFS</sequence>
<protein>
    <submittedName>
        <fullName evidence="3">Glycosyltransferase family 4 protein</fullName>
    </submittedName>
</protein>
<dbReference type="GO" id="GO:0009103">
    <property type="term" value="P:lipopolysaccharide biosynthetic process"/>
    <property type="evidence" value="ECO:0007669"/>
    <property type="project" value="TreeGrafter"/>
</dbReference>
<gene>
    <name evidence="3" type="ORF">K6T82_17515</name>
</gene>
<dbReference type="Pfam" id="PF00534">
    <property type="entry name" value="Glycos_transf_1"/>
    <property type="match status" value="1"/>
</dbReference>